<dbReference type="InterPro" id="IPR047039">
    <property type="entry name" value="AMN_phosphorylase"/>
</dbReference>
<dbReference type="PANTHER" id="PTHR43691">
    <property type="entry name" value="URIDINE PHOSPHORYLASE"/>
    <property type="match status" value="1"/>
</dbReference>
<dbReference type="GO" id="GO:0005829">
    <property type="term" value="C:cytosol"/>
    <property type="evidence" value="ECO:0007669"/>
    <property type="project" value="TreeGrafter"/>
</dbReference>
<name>A0A382DME2_9ZZZZ</name>
<proteinExistence type="predicted"/>
<reference evidence="2" key="1">
    <citation type="submission" date="2018-05" db="EMBL/GenBank/DDBJ databases">
        <authorList>
            <person name="Lanie J.A."/>
            <person name="Ng W.-L."/>
            <person name="Kazmierczak K.M."/>
            <person name="Andrzejewski T.M."/>
            <person name="Davidsen T.M."/>
            <person name="Wayne K.J."/>
            <person name="Tettelin H."/>
            <person name="Glass J.I."/>
            <person name="Rusch D."/>
            <person name="Podicherti R."/>
            <person name="Tsui H.-C.T."/>
            <person name="Winkler M.E."/>
        </authorList>
    </citation>
    <scope>NUCLEOTIDE SEQUENCE</scope>
</reference>
<dbReference type="Pfam" id="PF01048">
    <property type="entry name" value="PNP_UDP_1"/>
    <property type="match status" value="1"/>
</dbReference>
<organism evidence="2">
    <name type="scientific">marine metagenome</name>
    <dbReference type="NCBI Taxonomy" id="408172"/>
    <lineage>
        <taxon>unclassified sequences</taxon>
        <taxon>metagenomes</taxon>
        <taxon>ecological metagenomes</taxon>
    </lineage>
</organism>
<accession>A0A382DME2</accession>
<dbReference type="CDD" id="cd17762">
    <property type="entry name" value="AMN"/>
    <property type="match status" value="1"/>
</dbReference>
<dbReference type="GO" id="GO:0009116">
    <property type="term" value="P:nucleoside metabolic process"/>
    <property type="evidence" value="ECO:0007669"/>
    <property type="project" value="InterPro"/>
</dbReference>
<dbReference type="Gene3D" id="3.40.50.1580">
    <property type="entry name" value="Nucleoside phosphorylase domain"/>
    <property type="match status" value="1"/>
</dbReference>
<dbReference type="PANTHER" id="PTHR43691:SF6">
    <property type="entry name" value="AMP NUCLEOSIDASE"/>
    <property type="match status" value="1"/>
</dbReference>
<dbReference type="NCBIfam" id="NF005500">
    <property type="entry name" value="PRK07115.1"/>
    <property type="match status" value="1"/>
</dbReference>
<dbReference type="InterPro" id="IPR000845">
    <property type="entry name" value="Nucleoside_phosphorylase_d"/>
</dbReference>
<dbReference type="InterPro" id="IPR035994">
    <property type="entry name" value="Nucleoside_phosphorylase_sf"/>
</dbReference>
<dbReference type="SUPFAM" id="SSF53167">
    <property type="entry name" value="Purine and uridine phosphorylases"/>
    <property type="match status" value="1"/>
</dbReference>
<dbReference type="GO" id="GO:0008714">
    <property type="term" value="F:AMP nucleosidase activity"/>
    <property type="evidence" value="ECO:0007669"/>
    <property type="project" value="InterPro"/>
</dbReference>
<evidence type="ECO:0000313" key="2">
    <source>
        <dbReference type="EMBL" id="SVB38921.1"/>
    </source>
</evidence>
<protein>
    <recommendedName>
        <fullName evidence="1">Nucleoside phosphorylase domain-containing protein</fullName>
    </recommendedName>
</protein>
<feature type="domain" description="Nucleoside phosphorylase" evidence="1">
    <location>
        <begin position="63"/>
        <end position="219"/>
    </location>
</feature>
<sequence length="260" mass="29244">MDTIKDRLAITKDWLPRYTGMEIDEFGDYVLLTNFAEYISRFSEMFGCDIQGESRPMQAATNTEGLTIVNFGIGSPNAAIIMDLLTARAPDGVLFLGKCGGLKNSSEIGHFILPIAAIRGEGTSNDYFPPEIPALPSFKLHKFVSEKVVQEQHEYRTGVVYTTNRRIWEHDHDFRAKLRETTSIGIDMETATIFIVGHYNQIARGALLLVSDVPITPDSIKTEESDRLVTRKWLETHLTIGINAMTEIGKSGEKIRHFQY</sequence>
<evidence type="ECO:0000259" key="1">
    <source>
        <dbReference type="Pfam" id="PF01048"/>
    </source>
</evidence>
<dbReference type="AlphaFoldDB" id="A0A382DME2"/>
<dbReference type="EMBL" id="UINC01039848">
    <property type="protein sequence ID" value="SVB38921.1"/>
    <property type="molecule type" value="Genomic_DNA"/>
</dbReference>
<gene>
    <name evidence="2" type="ORF">METZ01_LOCUS191775</name>
</gene>